<protein>
    <submittedName>
        <fullName evidence="2">Uncharacterized protein</fullName>
    </submittedName>
</protein>
<organism evidence="2 3">
    <name type="scientific">Mucilaginibacter paludis DSM 18603</name>
    <dbReference type="NCBI Taxonomy" id="714943"/>
    <lineage>
        <taxon>Bacteria</taxon>
        <taxon>Pseudomonadati</taxon>
        <taxon>Bacteroidota</taxon>
        <taxon>Sphingobacteriia</taxon>
        <taxon>Sphingobacteriales</taxon>
        <taxon>Sphingobacteriaceae</taxon>
        <taxon>Mucilaginibacter</taxon>
    </lineage>
</organism>
<dbReference type="STRING" id="714943.Mucpa_1088"/>
<name>H1YF05_9SPHI</name>
<sequence>MLRGGDVLGGGTAGPDKAAYTGVPNDTKRILRFGNSYK</sequence>
<dbReference type="Proteomes" id="UP000002774">
    <property type="component" value="Chromosome"/>
</dbReference>
<evidence type="ECO:0000313" key="3">
    <source>
        <dbReference type="Proteomes" id="UP000002774"/>
    </source>
</evidence>
<feature type="compositionally biased region" description="Gly residues" evidence="1">
    <location>
        <begin position="1"/>
        <end position="13"/>
    </location>
</feature>
<dbReference type="AlphaFoldDB" id="H1YF05"/>
<reference evidence="2" key="1">
    <citation type="submission" date="2011-09" db="EMBL/GenBank/DDBJ databases">
        <title>The permanent draft genome of Mucilaginibacter paludis DSM 18603.</title>
        <authorList>
            <consortium name="US DOE Joint Genome Institute (JGI-PGF)"/>
            <person name="Lucas S."/>
            <person name="Han J."/>
            <person name="Lapidus A."/>
            <person name="Bruce D."/>
            <person name="Goodwin L."/>
            <person name="Pitluck S."/>
            <person name="Peters L."/>
            <person name="Kyrpides N."/>
            <person name="Mavromatis K."/>
            <person name="Ivanova N."/>
            <person name="Mikhailova N."/>
            <person name="Held B."/>
            <person name="Detter J.C."/>
            <person name="Tapia R."/>
            <person name="Han C."/>
            <person name="Land M."/>
            <person name="Hauser L."/>
            <person name="Markowitz V."/>
            <person name="Cheng J.-F."/>
            <person name="Hugenholtz P."/>
            <person name="Woyke T."/>
            <person name="Wu D."/>
            <person name="Tindall B."/>
            <person name="Brambilla E."/>
            <person name="Klenk H.-P."/>
            <person name="Eisen J.A."/>
        </authorList>
    </citation>
    <scope>NUCLEOTIDE SEQUENCE [LARGE SCALE GENOMIC DNA]</scope>
    <source>
        <strain evidence="2">DSM 18603</strain>
    </source>
</reference>
<keyword evidence="3" id="KW-1185">Reference proteome</keyword>
<dbReference type="HOGENOM" id="CLU_3330324_0_0_10"/>
<proteinExistence type="predicted"/>
<dbReference type="EMBL" id="CM001403">
    <property type="protein sequence ID" value="EHQ25258.1"/>
    <property type="molecule type" value="Genomic_DNA"/>
</dbReference>
<feature type="region of interest" description="Disordered" evidence="1">
    <location>
        <begin position="1"/>
        <end position="24"/>
    </location>
</feature>
<evidence type="ECO:0000313" key="2">
    <source>
        <dbReference type="EMBL" id="EHQ25258.1"/>
    </source>
</evidence>
<evidence type="ECO:0000256" key="1">
    <source>
        <dbReference type="SAM" id="MobiDB-lite"/>
    </source>
</evidence>
<gene>
    <name evidence="2" type="ORF">Mucpa_1088</name>
</gene>
<accession>H1YF05</accession>